<evidence type="ECO:0000256" key="5">
    <source>
        <dbReference type="SAM" id="MobiDB-lite"/>
    </source>
</evidence>
<dbReference type="EMBL" id="RWIC01000721">
    <property type="protein sequence ID" value="TKC40663.1"/>
    <property type="molecule type" value="Genomic_DNA"/>
</dbReference>
<evidence type="ECO:0000256" key="3">
    <source>
        <dbReference type="ARBA" id="ARBA00023212"/>
    </source>
</evidence>
<dbReference type="PRINTS" id="PR00190">
    <property type="entry name" value="ACTIN"/>
</dbReference>
<dbReference type="Proteomes" id="UP000308365">
    <property type="component" value="Unassembled WGS sequence"/>
</dbReference>
<feature type="non-terminal residue" evidence="6">
    <location>
        <position position="1"/>
    </location>
</feature>
<evidence type="ECO:0000256" key="1">
    <source>
        <dbReference type="ARBA" id="ARBA00004245"/>
    </source>
</evidence>
<dbReference type="AlphaFoldDB" id="A0A4U1EVK9"/>
<name>A0A4U1EVK9_MONMO</name>
<evidence type="ECO:0000313" key="6">
    <source>
        <dbReference type="EMBL" id="TKC40663.1"/>
    </source>
</evidence>
<dbReference type="SUPFAM" id="SSF53067">
    <property type="entry name" value="Actin-like ATPase domain"/>
    <property type="match status" value="2"/>
</dbReference>
<dbReference type="FunFam" id="3.30.420.40:FF:000050">
    <property type="entry name" value="Actin, alpha skeletal muscle"/>
    <property type="match status" value="1"/>
</dbReference>
<dbReference type="CDD" id="cd13397">
    <property type="entry name" value="ASKHA_NBD_actin_Arp-T1-3"/>
    <property type="match status" value="1"/>
</dbReference>
<protein>
    <recommendedName>
        <fullName evidence="8">Actin related protein T3</fullName>
    </recommendedName>
</protein>
<dbReference type="SMART" id="SM00268">
    <property type="entry name" value="ACTIN"/>
    <property type="match status" value="1"/>
</dbReference>
<proteinExistence type="inferred from homology"/>
<accession>A0A4U1EVK9</accession>
<evidence type="ECO:0008006" key="8">
    <source>
        <dbReference type="Google" id="ProtNLM"/>
    </source>
</evidence>
<evidence type="ECO:0000313" key="7">
    <source>
        <dbReference type="Proteomes" id="UP000308365"/>
    </source>
</evidence>
<dbReference type="Pfam" id="PF00022">
    <property type="entry name" value="Actin"/>
    <property type="match status" value="1"/>
</dbReference>
<dbReference type="FunFam" id="3.90.640.10:FF:000007">
    <property type="entry name" value="Actin like 7B"/>
    <property type="match status" value="1"/>
</dbReference>
<keyword evidence="3" id="KW-0206">Cytoskeleton</keyword>
<comment type="subcellular location">
    <subcellularLocation>
        <location evidence="1">Cytoplasm</location>
        <location evidence="1">Cytoskeleton</location>
    </subcellularLocation>
</comment>
<gene>
    <name evidence="6" type="ORF">EI555_012129</name>
</gene>
<comment type="caution">
    <text evidence="6">The sequence shown here is derived from an EMBL/GenBank/DDBJ whole genome shotgun (WGS) entry which is preliminary data.</text>
</comment>
<evidence type="ECO:0000256" key="4">
    <source>
        <dbReference type="RuleBase" id="RU000487"/>
    </source>
</evidence>
<feature type="region of interest" description="Disordered" evidence="5">
    <location>
        <begin position="44"/>
        <end position="101"/>
    </location>
</feature>
<dbReference type="InterPro" id="IPR043129">
    <property type="entry name" value="ATPase_NBD"/>
</dbReference>
<dbReference type="GO" id="GO:0005856">
    <property type="term" value="C:cytoskeleton"/>
    <property type="evidence" value="ECO:0007669"/>
    <property type="project" value="UniProtKB-SubCell"/>
</dbReference>
<keyword evidence="3" id="KW-0963">Cytoplasm</keyword>
<dbReference type="PANTHER" id="PTHR11937">
    <property type="entry name" value="ACTIN"/>
    <property type="match status" value="1"/>
</dbReference>
<dbReference type="InterPro" id="IPR004000">
    <property type="entry name" value="Actin"/>
</dbReference>
<organism evidence="6 7">
    <name type="scientific">Monodon monoceros</name>
    <name type="common">Narwhal</name>
    <name type="synonym">Ceratodon monodon</name>
    <dbReference type="NCBI Taxonomy" id="40151"/>
    <lineage>
        <taxon>Eukaryota</taxon>
        <taxon>Metazoa</taxon>
        <taxon>Chordata</taxon>
        <taxon>Craniata</taxon>
        <taxon>Vertebrata</taxon>
        <taxon>Euteleostomi</taxon>
        <taxon>Mammalia</taxon>
        <taxon>Eutheria</taxon>
        <taxon>Laurasiatheria</taxon>
        <taxon>Artiodactyla</taxon>
        <taxon>Whippomorpha</taxon>
        <taxon>Cetacea</taxon>
        <taxon>Odontoceti</taxon>
        <taxon>Monodontidae</taxon>
        <taxon>Monodon</taxon>
    </lineage>
</organism>
<evidence type="ECO:0000256" key="2">
    <source>
        <dbReference type="ARBA" id="ARBA00006752"/>
    </source>
</evidence>
<reference evidence="7" key="1">
    <citation type="journal article" date="2019" name="IScience">
        <title>Narwhal Genome Reveals Long-Term Low Genetic Diversity despite Current Large Abundance Size.</title>
        <authorList>
            <person name="Westbury M.V."/>
            <person name="Petersen B."/>
            <person name="Garde E."/>
            <person name="Heide-Jorgensen M.P."/>
            <person name="Lorenzen E.D."/>
        </authorList>
    </citation>
    <scope>NUCLEOTIDE SEQUENCE [LARGE SCALE GENOMIC DNA]</scope>
</reference>
<dbReference type="Gene3D" id="3.90.640.10">
    <property type="entry name" value="Actin, Chain A, domain 4"/>
    <property type="match status" value="1"/>
</dbReference>
<sequence>DEILFLEVKKHEPYLPCYDTLPCQISPPFSSFEGAFQSFPQALGQTSINQNPPAPTSPAQAPRGRAGVSMTRRSRSSDRHITFRAPRLARSQGSPSGRATGGGGVMSYYQLPVVIDNGSGVIKAGLAGSREPQFVYPNFIGRAKGQTWGAEVAQEVCVGDQAQQRRSALSISYPVERGLITCWGDMEIMWKHIYDDNLKLKPCDGPVLITESALNPLANRQRVTEVFFEHLEVPAFYMSIQGVLALFAAGLTTGFVLNSGAGVTQCVPIFEGYCLPHSVQQLDLAGLDLTNYLMMLLKEHGIMLLSASDRKIVTDIKETYCYVAMNFEEEKAKKADCIEKVYQLPDGKTIKLHDQLFHCPEALFSPSLLHLETPGIDKMCFSSIMKCDTDLRNSFFSNIILAGGSTSFPGLDKRLVKDIAKVVPANTPVQVIAPPERKISVWVGGSILASLSAFQHMWITAAEFKEVGPNIVHQRCF</sequence>
<dbReference type="Gene3D" id="3.30.420.40">
    <property type="match status" value="2"/>
</dbReference>
<comment type="similarity">
    <text evidence="2 4">Belongs to the actin family.</text>
</comment>